<keyword evidence="1" id="KW-0472">Membrane</keyword>
<evidence type="ECO:0000313" key="3">
    <source>
        <dbReference type="EMBL" id="SFV53201.1"/>
    </source>
</evidence>
<reference evidence="3" key="1">
    <citation type="submission" date="2016-10" db="EMBL/GenBank/DDBJ databases">
        <authorList>
            <person name="de Groot N.N."/>
        </authorList>
    </citation>
    <scope>NUCLEOTIDE SEQUENCE</scope>
</reference>
<dbReference type="Pfam" id="PF04028">
    <property type="entry name" value="DUF374"/>
    <property type="match status" value="1"/>
</dbReference>
<sequence>MKNIIRKIVYIIAPPIIYLIMRFIWFSSKKRFNFITPITNHQHICVCWHNELLMSPQAYRSIHKKQPSFAIISQHFDGNIIAKVLSYLNINSLRGSTSRGASSVLRQSFRAVKDGQEILITPDGPRGPKYSMSDGAIGLALRSKKPIFIINYKVNKFWKLRSWDSFIIPKPFSKIEFYIQSISIDGLELEEAKKILKIKMLEYSES</sequence>
<keyword evidence="1" id="KW-0812">Transmembrane</keyword>
<keyword evidence="1" id="KW-1133">Transmembrane helix</keyword>
<dbReference type="InterPro" id="IPR007172">
    <property type="entry name" value="DUF374"/>
</dbReference>
<gene>
    <name evidence="3" type="ORF">MNB_SV-9-854</name>
</gene>
<feature type="transmembrane region" description="Helical" evidence="1">
    <location>
        <begin position="7"/>
        <end position="26"/>
    </location>
</feature>
<proteinExistence type="predicted"/>
<name>A0A1W1BIC1_9ZZZZ</name>
<evidence type="ECO:0000256" key="1">
    <source>
        <dbReference type="SAM" id="Phobius"/>
    </source>
</evidence>
<evidence type="ECO:0000259" key="2">
    <source>
        <dbReference type="Pfam" id="PF04028"/>
    </source>
</evidence>
<protein>
    <recommendedName>
        <fullName evidence="2">DUF374 domain-containing protein</fullName>
    </recommendedName>
</protein>
<accession>A0A1W1BIC1</accession>
<dbReference type="EMBL" id="FPHG01000018">
    <property type="protein sequence ID" value="SFV53201.1"/>
    <property type="molecule type" value="Genomic_DNA"/>
</dbReference>
<organism evidence="3">
    <name type="scientific">hydrothermal vent metagenome</name>
    <dbReference type="NCBI Taxonomy" id="652676"/>
    <lineage>
        <taxon>unclassified sequences</taxon>
        <taxon>metagenomes</taxon>
        <taxon>ecological metagenomes</taxon>
    </lineage>
</organism>
<dbReference type="AlphaFoldDB" id="A0A1W1BIC1"/>
<feature type="domain" description="DUF374" evidence="2">
    <location>
        <begin position="63"/>
        <end position="128"/>
    </location>
</feature>